<gene>
    <name evidence="2" type="ORF">A4U43_C04F8660</name>
</gene>
<evidence type="ECO:0000313" key="2">
    <source>
        <dbReference type="EMBL" id="ONK71447.1"/>
    </source>
</evidence>
<protein>
    <submittedName>
        <fullName evidence="2">Uncharacterized protein</fullName>
    </submittedName>
</protein>
<keyword evidence="3" id="KW-1185">Reference proteome</keyword>
<evidence type="ECO:0000256" key="1">
    <source>
        <dbReference type="SAM" id="MobiDB-lite"/>
    </source>
</evidence>
<dbReference type="AlphaFoldDB" id="A0A5P1F215"/>
<evidence type="ECO:0000313" key="3">
    <source>
        <dbReference type="Proteomes" id="UP000243459"/>
    </source>
</evidence>
<organism evidence="2 3">
    <name type="scientific">Asparagus officinalis</name>
    <name type="common">Garden asparagus</name>
    <dbReference type="NCBI Taxonomy" id="4686"/>
    <lineage>
        <taxon>Eukaryota</taxon>
        <taxon>Viridiplantae</taxon>
        <taxon>Streptophyta</taxon>
        <taxon>Embryophyta</taxon>
        <taxon>Tracheophyta</taxon>
        <taxon>Spermatophyta</taxon>
        <taxon>Magnoliopsida</taxon>
        <taxon>Liliopsida</taxon>
        <taxon>Asparagales</taxon>
        <taxon>Asparagaceae</taxon>
        <taxon>Asparagoideae</taxon>
        <taxon>Asparagus</taxon>
    </lineage>
</organism>
<feature type="region of interest" description="Disordered" evidence="1">
    <location>
        <begin position="109"/>
        <end position="163"/>
    </location>
</feature>
<reference evidence="3" key="1">
    <citation type="journal article" date="2017" name="Nat. Commun.">
        <title>The asparagus genome sheds light on the origin and evolution of a young Y chromosome.</title>
        <authorList>
            <person name="Harkess A."/>
            <person name="Zhou J."/>
            <person name="Xu C."/>
            <person name="Bowers J.E."/>
            <person name="Van der Hulst R."/>
            <person name="Ayyampalayam S."/>
            <person name="Mercati F."/>
            <person name="Riccardi P."/>
            <person name="McKain M.R."/>
            <person name="Kakrana A."/>
            <person name="Tang H."/>
            <person name="Ray J."/>
            <person name="Groenendijk J."/>
            <person name="Arikit S."/>
            <person name="Mathioni S.M."/>
            <person name="Nakano M."/>
            <person name="Shan H."/>
            <person name="Telgmann-Rauber A."/>
            <person name="Kanno A."/>
            <person name="Yue Z."/>
            <person name="Chen H."/>
            <person name="Li W."/>
            <person name="Chen Y."/>
            <person name="Xu X."/>
            <person name="Zhang Y."/>
            <person name="Luo S."/>
            <person name="Chen H."/>
            <person name="Gao J."/>
            <person name="Mao Z."/>
            <person name="Pires J.C."/>
            <person name="Luo M."/>
            <person name="Kudrna D."/>
            <person name="Wing R.A."/>
            <person name="Meyers B.C."/>
            <person name="Yi K."/>
            <person name="Kong H."/>
            <person name="Lavrijsen P."/>
            <person name="Sunseri F."/>
            <person name="Falavigna A."/>
            <person name="Ye Y."/>
            <person name="Leebens-Mack J.H."/>
            <person name="Chen G."/>
        </authorList>
    </citation>
    <scope>NUCLEOTIDE SEQUENCE [LARGE SCALE GENOMIC DNA]</scope>
    <source>
        <strain evidence="3">cv. DH0086</strain>
    </source>
</reference>
<dbReference type="Proteomes" id="UP000243459">
    <property type="component" value="Chromosome 4"/>
</dbReference>
<sequence length="163" mass="17697">MKNKVEEESPLRRKLRRKFNLKIESDPEPPSLLLFYPDELRAEQLAALSTLSHFCQVPSHGPDLDEPSARTLLDPEVGTACNPPLANFSTGLVSGPALQPSFAPYMHQRATSPVPCSASVNPHAPLTPARALPSHLSKRSPTTVGPISDQTPSPLHTLPADER</sequence>
<proteinExistence type="predicted"/>
<dbReference type="Gramene" id="ONK71447">
    <property type="protein sequence ID" value="ONK71447"/>
    <property type="gene ID" value="A4U43_C04F8660"/>
</dbReference>
<dbReference type="EMBL" id="CM007384">
    <property type="protein sequence ID" value="ONK71447.1"/>
    <property type="molecule type" value="Genomic_DNA"/>
</dbReference>
<name>A0A5P1F215_ASPOF</name>
<feature type="compositionally biased region" description="Polar residues" evidence="1">
    <location>
        <begin position="139"/>
        <end position="154"/>
    </location>
</feature>
<accession>A0A5P1F215</accession>